<accession>A0A1N7KHK2</accession>
<organism evidence="9 10">
    <name type="scientific">Salimicrobium flavidum</name>
    <dbReference type="NCBI Taxonomy" id="570947"/>
    <lineage>
        <taxon>Bacteria</taxon>
        <taxon>Bacillati</taxon>
        <taxon>Bacillota</taxon>
        <taxon>Bacilli</taxon>
        <taxon>Bacillales</taxon>
        <taxon>Bacillaceae</taxon>
        <taxon>Salimicrobium</taxon>
    </lineage>
</organism>
<dbReference type="InterPro" id="IPR001406">
    <property type="entry name" value="PsdUridine_synth_TruA"/>
</dbReference>
<feature type="domain" description="Pseudouridine synthase I TruA alpha/beta" evidence="8">
    <location>
        <begin position="144"/>
        <end position="246"/>
    </location>
</feature>
<evidence type="ECO:0000313" key="10">
    <source>
        <dbReference type="Proteomes" id="UP000187608"/>
    </source>
</evidence>
<evidence type="ECO:0000256" key="5">
    <source>
        <dbReference type="PIRSR" id="PIRSR001430-1"/>
    </source>
</evidence>
<dbReference type="CDD" id="cd02570">
    <property type="entry name" value="PseudoU_synth_EcTruA"/>
    <property type="match status" value="1"/>
</dbReference>
<dbReference type="EC" id="5.4.99.12" evidence="4"/>
<keyword evidence="3 4" id="KW-0413">Isomerase</keyword>
<dbReference type="Proteomes" id="UP000187608">
    <property type="component" value="Unassembled WGS sequence"/>
</dbReference>
<evidence type="ECO:0000256" key="7">
    <source>
        <dbReference type="RuleBase" id="RU003792"/>
    </source>
</evidence>
<dbReference type="GO" id="GO:0031119">
    <property type="term" value="P:tRNA pseudouridine synthesis"/>
    <property type="evidence" value="ECO:0007669"/>
    <property type="project" value="UniProtKB-UniRule"/>
</dbReference>
<dbReference type="PIRSF" id="PIRSF001430">
    <property type="entry name" value="tRNA_psdUrid_synth"/>
    <property type="match status" value="1"/>
</dbReference>
<comment type="catalytic activity">
    <reaction evidence="4 7">
        <text>uridine(38/39/40) in tRNA = pseudouridine(38/39/40) in tRNA</text>
        <dbReference type="Rhea" id="RHEA:22376"/>
        <dbReference type="Rhea" id="RHEA-COMP:10085"/>
        <dbReference type="Rhea" id="RHEA-COMP:10087"/>
        <dbReference type="ChEBI" id="CHEBI:65314"/>
        <dbReference type="ChEBI" id="CHEBI:65315"/>
        <dbReference type="EC" id="5.4.99.12"/>
    </reaction>
</comment>
<keyword evidence="10" id="KW-1185">Reference proteome</keyword>
<dbReference type="Gene3D" id="3.30.70.660">
    <property type="entry name" value="Pseudouridine synthase I, catalytic domain, C-terminal subdomain"/>
    <property type="match status" value="1"/>
</dbReference>
<gene>
    <name evidence="4" type="primary">truA</name>
    <name evidence="9" type="ORF">SAMN05421687_11212</name>
</gene>
<dbReference type="FunFam" id="3.30.70.580:FF:000001">
    <property type="entry name" value="tRNA pseudouridine synthase A"/>
    <property type="match status" value="1"/>
</dbReference>
<dbReference type="InterPro" id="IPR020094">
    <property type="entry name" value="TruA/RsuA/RluB/E/F_N"/>
</dbReference>
<comment type="similarity">
    <text evidence="1 4 7">Belongs to the tRNA pseudouridine synthase TruA family.</text>
</comment>
<evidence type="ECO:0000256" key="2">
    <source>
        <dbReference type="ARBA" id="ARBA00022694"/>
    </source>
</evidence>
<name>A0A1N7KHK2_9BACI</name>
<reference evidence="10" key="1">
    <citation type="submission" date="2017-01" db="EMBL/GenBank/DDBJ databases">
        <authorList>
            <person name="Varghese N."/>
            <person name="Submissions S."/>
        </authorList>
    </citation>
    <scope>NUCLEOTIDE SEQUENCE [LARGE SCALE GENOMIC DNA]</scope>
    <source>
        <strain evidence="10">DSM 23127</strain>
    </source>
</reference>
<dbReference type="HAMAP" id="MF_00171">
    <property type="entry name" value="TruA"/>
    <property type="match status" value="1"/>
</dbReference>
<dbReference type="RefSeq" id="WP_076560369.1">
    <property type="nucleotide sequence ID" value="NZ_FTOC01000012.1"/>
</dbReference>
<dbReference type="PANTHER" id="PTHR11142:SF0">
    <property type="entry name" value="TRNA PSEUDOURIDINE SYNTHASE-LIKE 1"/>
    <property type="match status" value="1"/>
</dbReference>
<dbReference type="InterPro" id="IPR020095">
    <property type="entry name" value="PsdUridine_synth_TruA_C"/>
</dbReference>
<dbReference type="GO" id="GO:0160147">
    <property type="term" value="F:tRNA pseudouridine(38-40) synthase activity"/>
    <property type="evidence" value="ECO:0007669"/>
    <property type="project" value="UniProtKB-EC"/>
</dbReference>
<dbReference type="STRING" id="570947.SAMN05421687_11212"/>
<dbReference type="NCBIfam" id="TIGR00071">
    <property type="entry name" value="hisT_truA"/>
    <property type="match status" value="1"/>
</dbReference>
<dbReference type="InterPro" id="IPR020103">
    <property type="entry name" value="PsdUridine_synth_cat_dom_sf"/>
</dbReference>
<protein>
    <recommendedName>
        <fullName evidence="4">tRNA pseudouridine synthase A</fullName>
        <ecNumber evidence="4">5.4.99.12</ecNumber>
    </recommendedName>
    <alternativeName>
        <fullName evidence="4">tRNA pseudouridine(38-40) synthase</fullName>
    </alternativeName>
    <alternativeName>
        <fullName evidence="4">tRNA pseudouridylate synthase I</fullName>
    </alternativeName>
    <alternativeName>
        <fullName evidence="4">tRNA-uridine isomerase I</fullName>
    </alternativeName>
</protein>
<comment type="subunit">
    <text evidence="4">Homodimer.</text>
</comment>
<evidence type="ECO:0000256" key="4">
    <source>
        <dbReference type="HAMAP-Rule" id="MF_00171"/>
    </source>
</evidence>
<feature type="domain" description="Pseudouridine synthase I TruA alpha/beta" evidence="8">
    <location>
        <begin position="8"/>
        <end position="105"/>
    </location>
</feature>
<evidence type="ECO:0000259" key="8">
    <source>
        <dbReference type="Pfam" id="PF01416"/>
    </source>
</evidence>
<dbReference type="PANTHER" id="PTHR11142">
    <property type="entry name" value="PSEUDOURIDYLATE SYNTHASE"/>
    <property type="match status" value="1"/>
</dbReference>
<dbReference type="AlphaFoldDB" id="A0A1N7KHK2"/>
<evidence type="ECO:0000256" key="6">
    <source>
        <dbReference type="PIRSR" id="PIRSR001430-2"/>
    </source>
</evidence>
<sequence>MARVKCVVEYDGSNYCGYQIQPNGKTVQEEIEKALKTMHKGKEVRIIASGRTDSGVHAKGQVFHFDTSLDVPENRWVRALETLMPSDIYVKSAEYVPEDFHAQFDVEEKEYRYYVKAAKTRDVFRRGMVFHYPRKLDVEKMLEAVKLFEGKHDFTAFCSAKTTLKGNKIRTISRAELNQHGDELEFIVRGDGFLYNMVRIMMGTLLEIGAGKKEIDTIPRALEEHNRRLAGFTTPGHGLFLWEVTY</sequence>
<dbReference type="InterPro" id="IPR020097">
    <property type="entry name" value="PsdUridine_synth_TruA_a/b_dom"/>
</dbReference>
<evidence type="ECO:0000313" key="9">
    <source>
        <dbReference type="EMBL" id="SIS61078.1"/>
    </source>
</evidence>
<keyword evidence="2 4" id="KW-0819">tRNA processing</keyword>
<comment type="function">
    <text evidence="4">Formation of pseudouridine at positions 38, 39 and 40 in the anticodon stem and loop of transfer RNAs.</text>
</comment>
<comment type="caution">
    <text evidence="4">Lacks conserved residue(s) required for the propagation of feature annotation.</text>
</comment>
<proteinExistence type="inferred from homology"/>
<evidence type="ECO:0000256" key="3">
    <source>
        <dbReference type="ARBA" id="ARBA00023235"/>
    </source>
</evidence>
<dbReference type="EMBL" id="FTOC01000012">
    <property type="protein sequence ID" value="SIS61078.1"/>
    <property type="molecule type" value="Genomic_DNA"/>
</dbReference>
<dbReference type="OrthoDB" id="9811823at2"/>
<feature type="binding site" evidence="4 6">
    <location>
        <position position="111"/>
    </location>
    <ligand>
        <name>substrate</name>
    </ligand>
</feature>
<feature type="active site" description="Nucleophile" evidence="4 5">
    <location>
        <position position="53"/>
    </location>
</feature>
<dbReference type="Gene3D" id="3.30.70.580">
    <property type="entry name" value="Pseudouridine synthase I, catalytic domain, N-terminal subdomain"/>
    <property type="match status" value="1"/>
</dbReference>
<dbReference type="GO" id="GO:0003723">
    <property type="term" value="F:RNA binding"/>
    <property type="evidence" value="ECO:0007669"/>
    <property type="project" value="InterPro"/>
</dbReference>
<dbReference type="SUPFAM" id="SSF55120">
    <property type="entry name" value="Pseudouridine synthase"/>
    <property type="match status" value="1"/>
</dbReference>
<evidence type="ECO:0000256" key="1">
    <source>
        <dbReference type="ARBA" id="ARBA00009375"/>
    </source>
</evidence>
<dbReference type="Pfam" id="PF01416">
    <property type="entry name" value="PseudoU_synth_1"/>
    <property type="match status" value="2"/>
</dbReference>